<evidence type="ECO:0000256" key="1">
    <source>
        <dbReference type="SAM" id="MobiDB-lite"/>
    </source>
</evidence>
<feature type="region of interest" description="Disordered" evidence="1">
    <location>
        <begin position="58"/>
        <end position="87"/>
    </location>
</feature>
<comment type="caution">
    <text evidence="2">The sequence shown here is derived from an EMBL/GenBank/DDBJ whole genome shotgun (WGS) entry which is preliminary data.</text>
</comment>
<protein>
    <submittedName>
        <fullName evidence="2">Uncharacterized protein</fullName>
    </submittedName>
</protein>
<dbReference type="Proteomes" id="UP001352852">
    <property type="component" value="Unassembled WGS sequence"/>
</dbReference>
<keyword evidence="3" id="KW-1185">Reference proteome</keyword>
<sequence length="134" mass="14411">MRCVLTKCGAADARRRLSLSKQDQDDWLESGETQNEKSQLYTGCLLDAFLGRCSRHVPPGGGPGNGTGHAGGTMSLGCPGNDLSSPRRSWSRCLGLSAESAAPATGSRIKRKTTSFKSIHPSIFYTHFFHIGLQ</sequence>
<evidence type="ECO:0000313" key="3">
    <source>
        <dbReference type="Proteomes" id="UP001352852"/>
    </source>
</evidence>
<organism evidence="2 3">
    <name type="scientific">Characodon lateralis</name>
    <dbReference type="NCBI Taxonomy" id="208331"/>
    <lineage>
        <taxon>Eukaryota</taxon>
        <taxon>Metazoa</taxon>
        <taxon>Chordata</taxon>
        <taxon>Craniata</taxon>
        <taxon>Vertebrata</taxon>
        <taxon>Euteleostomi</taxon>
        <taxon>Actinopterygii</taxon>
        <taxon>Neopterygii</taxon>
        <taxon>Teleostei</taxon>
        <taxon>Neoteleostei</taxon>
        <taxon>Acanthomorphata</taxon>
        <taxon>Ovalentaria</taxon>
        <taxon>Atherinomorphae</taxon>
        <taxon>Cyprinodontiformes</taxon>
        <taxon>Goodeidae</taxon>
        <taxon>Characodon</taxon>
    </lineage>
</organism>
<reference evidence="2 3" key="1">
    <citation type="submission" date="2021-06" db="EMBL/GenBank/DDBJ databases">
        <authorList>
            <person name="Palmer J.M."/>
        </authorList>
    </citation>
    <scope>NUCLEOTIDE SEQUENCE [LARGE SCALE GENOMIC DNA]</scope>
    <source>
        <strain evidence="2 3">CL_MEX2019</strain>
        <tissue evidence="2">Muscle</tissue>
    </source>
</reference>
<evidence type="ECO:0000313" key="2">
    <source>
        <dbReference type="EMBL" id="MED6267805.1"/>
    </source>
</evidence>
<proteinExistence type="predicted"/>
<gene>
    <name evidence="2" type="ORF">CHARACLAT_015761</name>
</gene>
<dbReference type="EMBL" id="JAHUTJ010009435">
    <property type="protein sequence ID" value="MED6267805.1"/>
    <property type="molecule type" value="Genomic_DNA"/>
</dbReference>
<accession>A0ABU7D1E8</accession>
<name>A0ABU7D1E8_9TELE</name>
<feature type="compositionally biased region" description="Gly residues" evidence="1">
    <location>
        <begin position="62"/>
        <end position="71"/>
    </location>
</feature>